<evidence type="ECO:0000256" key="1">
    <source>
        <dbReference type="SAM" id="MobiDB-lite"/>
    </source>
</evidence>
<sequence>MCPIAEMEFLISPHQSVTVAILNILIHIMVSQDIFRVLPGRFIGDNGVLSLLIFHKSCKTQSLLSTGPAERVLRLAYIGKMDKDIACRELLKSPTLKHLPTSTTTMSDYNPVKDLGLTCPYGGFFYICPNDPDHFIGCCTINPCGARKGLCPDQNLRAASFNATLQHEFLPQACINDNVDVSWYTCAGNALPFLGCCAVDPCLRGVCPQGDLRAAKLSDKVEIAQDFLDGGPEYMPGPTSSVFDPGLGASSASLCASSTTALATIISSFITSFTTETAIATITSAITTLSSEAPDAPLTRPEEHDSDRRLLWLFLLLFIPVFLFLYLAHRFWEDPSCPDWVKKPDEVESEQGHKQEHRHEEHHEYEHNPNMLPDSATDETRIIDDFPDIRERPRRNNSRTVHEHPQNKQGQRPENGPAIKDENSRDNKDKGILDLHRESTQQELYASLVASGAEFPLARQRATQTEQGQQRQLVSDVSTTYEPTKIILVRNFNQGCDTPPVEECLPPLFSNHHYKHERVPDHKPRKLTKMRRHQKDRKFRGALDIISVISDARNSPTEQAVPPQTWRYPGIRKPPPSSRRTPNKLRKRRRPDEV</sequence>
<accession>A0A9P9K0F3</accession>
<feature type="region of interest" description="Disordered" evidence="1">
    <location>
        <begin position="343"/>
        <end position="429"/>
    </location>
</feature>
<gene>
    <name evidence="3" type="ORF">BKA55DRAFT_541820</name>
</gene>
<evidence type="ECO:0000313" key="3">
    <source>
        <dbReference type="EMBL" id="KAH7243568.1"/>
    </source>
</evidence>
<dbReference type="GeneID" id="70220376"/>
<dbReference type="RefSeq" id="XP_046047061.1">
    <property type="nucleotide sequence ID" value="XM_046190422.1"/>
</dbReference>
<protein>
    <submittedName>
        <fullName evidence="3">Uncharacterized protein</fullName>
    </submittedName>
</protein>
<dbReference type="AlphaFoldDB" id="A0A9P9K0F3"/>
<keyword evidence="2" id="KW-0472">Membrane</keyword>
<reference evidence="3" key="1">
    <citation type="journal article" date="2021" name="Nat. Commun.">
        <title>Genetic determinants of endophytism in the Arabidopsis root mycobiome.</title>
        <authorList>
            <person name="Mesny F."/>
            <person name="Miyauchi S."/>
            <person name="Thiergart T."/>
            <person name="Pickel B."/>
            <person name="Atanasova L."/>
            <person name="Karlsson M."/>
            <person name="Huettel B."/>
            <person name="Barry K.W."/>
            <person name="Haridas S."/>
            <person name="Chen C."/>
            <person name="Bauer D."/>
            <person name="Andreopoulos W."/>
            <person name="Pangilinan J."/>
            <person name="LaButti K."/>
            <person name="Riley R."/>
            <person name="Lipzen A."/>
            <person name="Clum A."/>
            <person name="Drula E."/>
            <person name="Henrissat B."/>
            <person name="Kohler A."/>
            <person name="Grigoriev I.V."/>
            <person name="Martin F.M."/>
            <person name="Hacquard S."/>
        </authorList>
    </citation>
    <scope>NUCLEOTIDE SEQUENCE</scope>
    <source>
        <strain evidence="3">MPI-CAGE-AT-0023</strain>
    </source>
</reference>
<feature type="compositionally biased region" description="Basic and acidic residues" evidence="1">
    <location>
        <begin position="419"/>
        <end position="429"/>
    </location>
</feature>
<feature type="region of interest" description="Disordered" evidence="1">
    <location>
        <begin position="550"/>
        <end position="594"/>
    </location>
</feature>
<evidence type="ECO:0000256" key="2">
    <source>
        <dbReference type="SAM" id="Phobius"/>
    </source>
</evidence>
<feature type="compositionally biased region" description="Basic residues" evidence="1">
    <location>
        <begin position="581"/>
        <end position="594"/>
    </location>
</feature>
<feature type="transmembrane region" description="Helical" evidence="2">
    <location>
        <begin position="310"/>
        <end position="328"/>
    </location>
</feature>
<dbReference type="OrthoDB" id="3692311at2759"/>
<name>A0A9P9K0F3_FUSRE</name>
<proteinExistence type="predicted"/>
<comment type="caution">
    <text evidence="3">The sequence shown here is derived from an EMBL/GenBank/DDBJ whole genome shotgun (WGS) entry which is preliminary data.</text>
</comment>
<keyword evidence="2" id="KW-1133">Transmembrane helix</keyword>
<organism evidence="3 4">
    <name type="scientific">Fusarium redolens</name>
    <dbReference type="NCBI Taxonomy" id="48865"/>
    <lineage>
        <taxon>Eukaryota</taxon>
        <taxon>Fungi</taxon>
        <taxon>Dikarya</taxon>
        <taxon>Ascomycota</taxon>
        <taxon>Pezizomycotina</taxon>
        <taxon>Sordariomycetes</taxon>
        <taxon>Hypocreomycetidae</taxon>
        <taxon>Hypocreales</taxon>
        <taxon>Nectriaceae</taxon>
        <taxon>Fusarium</taxon>
        <taxon>Fusarium redolens species complex</taxon>
    </lineage>
</organism>
<keyword evidence="4" id="KW-1185">Reference proteome</keyword>
<evidence type="ECO:0000313" key="4">
    <source>
        <dbReference type="Proteomes" id="UP000720189"/>
    </source>
</evidence>
<dbReference type="EMBL" id="JAGMUX010000012">
    <property type="protein sequence ID" value="KAH7243568.1"/>
    <property type="molecule type" value="Genomic_DNA"/>
</dbReference>
<keyword evidence="2" id="KW-0812">Transmembrane</keyword>
<dbReference type="Proteomes" id="UP000720189">
    <property type="component" value="Unassembled WGS sequence"/>
</dbReference>
<feature type="compositionally biased region" description="Basic and acidic residues" evidence="1">
    <location>
        <begin position="343"/>
        <end position="367"/>
    </location>
</feature>
<feature type="compositionally biased region" description="Basic and acidic residues" evidence="1">
    <location>
        <begin position="378"/>
        <end position="391"/>
    </location>
</feature>